<dbReference type="InterPro" id="IPR013103">
    <property type="entry name" value="RVT_2"/>
</dbReference>
<dbReference type="EMBL" id="AVOT02005458">
    <property type="protein sequence ID" value="MBW0479107.1"/>
    <property type="molecule type" value="Genomic_DNA"/>
</dbReference>
<organism evidence="2 3">
    <name type="scientific">Austropuccinia psidii MF-1</name>
    <dbReference type="NCBI Taxonomy" id="1389203"/>
    <lineage>
        <taxon>Eukaryota</taxon>
        <taxon>Fungi</taxon>
        <taxon>Dikarya</taxon>
        <taxon>Basidiomycota</taxon>
        <taxon>Pucciniomycotina</taxon>
        <taxon>Pucciniomycetes</taxon>
        <taxon>Pucciniales</taxon>
        <taxon>Sphaerophragmiaceae</taxon>
        <taxon>Austropuccinia</taxon>
    </lineage>
</organism>
<dbReference type="OrthoDB" id="5080335at2759"/>
<sequence length="231" mass="27055">MDINIPLNLKEAKLTPDWKQWERAIMRELDSLDDMAVCTPVEKTNQIKTIKTRFMFDLKAKPNQEPIYKARLVAKGFNQKSGVDCFETFAPTASLSSLQLLFASEVQQQWNVASFDISVAYLHRNLEEEIYVEAPSEFRLHPKGKVMKLKKAMYGLKQADRFWWSHFRKVMTEMGFQVEDLEQSLYFCKKGNLKIYVRIHVDDEAVFSNNGRALNSLRDNLKKHLKVKWED</sequence>
<feature type="domain" description="Reverse transcriptase Ty1/copia-type" evidence="1">
    <location>
        <begin position="41"/>
        <end position="228"/>
    </location>
</feature>
<evidence type="ECO:0000259" key="1">
    <source>
        <dbReference type="Pfam" id="PF07727"/>
    </source>
</evidence>
<dbReference type="AlphaFoldDB" id="A0A9Q3C8K0"/>
<accession>A0A9Q3C8K0</accession>
<gene>
    <name evidence="2" type="ORF">O181_018822</name>
</gene>
<reference evidence="2" key="1">
    <citation type="submission" date="2021-03" db="EMBL/GenBank/DDBJ databases">
        <title>Draft genome sequence of rust myrtle Austropuccinia psidii MF-1, a brazilian biotype.</title>
        <authorList>
            <person name="Quecine M.C."/>
            <person name="Pachon D.M.R."/>
            <person name="Bonatelli M.L."/>
            <person name="Correr F.H."/>
            <person name="Franceschini L.M."/>
            <person name="Leite T.F."/>
            <person name="Margarido G.R.A."/>
            <person name="Almeida C.A."/>
            <person name="Ferrarezi J.A."/>
            <person name="Labate C.A."/>
        </authorList>
    </citation>
    <scope>NUCLEOTIDE SEQUENCE</scope>
    <source>
        <strain evidence="2">MF-1</strain>
    </source>
</reference>
<evidence type="ECO:0000313" key="2">
    <source>
        <dbReference type="EMBL" id="MBW0479107.1"/>
    </source>
</evidence>
<keyword evidence="3" id="KW-1185">Reference proteome</keyword>
<evidence type="ECO:0000313" key="3">
    <source>
        <dbReference type="Proteomes" id="UP000765509"/>
    </source>
</evidence>
<proteinExistence type="predicted"/>
<dbReference type="Pfam" id="PF07727">
    <property type="entry name" value="RVT_2"/>
    <property type="match status" value="1"/>
</dbReference>
<protein>
    <recommendedName>
        <fullName evidence="1">Reverse transcriptase Ty1/copia-type domain-containing protein</fullName>
    </recommendedName>
</protein>
<dbReference type="Proteomes" id="UP000765509">
    <property type="component" value="Unassembled WGS sequence"/>
</dbReference>
<comment type="caution">
    <text evidence="2">The sequence shown here is derived from an EMBL/GenBank/DDBJ whole genome shotgun (WGS) entry which is preliminary data.</text>
</comment>
<name>A0A9Q3C8K0_9BASI</name>